<comment type="subcellular location">
    <subcellularLocation>
        <location evidence="1">Nucleus</location>
    </subcellularLocation>
</comment>
<sequence length="345" mass="38408">MLEQVDLIGMAHVVSWQPHGRAFLVHRPQEFVAEVMPRKFEPSFFRQSKFTSFQRQLNLYGFVRLSTGRDCGSYYHECFLQGCPALCRRIVRRRIKGNGVKPVPSPSTEPDFYNMEWCEASGPKATEGEQPRPTVHAKTNREHSQFVPCAATSTSTGGFHGIPDHHGYAWAGQRHHGAPGADARFLNSEAAYTNPMLANPWATYSMTSESHRSFAPQFFGNSGEHMGHTGMLGWDPYASGSNTAPFRWNSSFQPPSAAGRGLVRDHPLEGRLVTFGRGDLDYSRRYSAGGGGLDGGEVRSNVRMSKLPEDPYAAEENPWSLLSDFAALDDAANQDPVKDFWYGNR</sequence>
<dbReference type="HOGENOM" id="CLU_527327_0_0_1"/>
<feature type="domain" description="HSF-type DNA-binding" evidence="5">
    <location>
        <begin position="5"/>
        <end position="93"/>
    </location>
</feature>
<gene>
    <name evidence="6" type="ORF">PHATRDRAFT_49567</name>
</gene>
<proteinExistence type="inferred from homology"/>
<dbReference type="FunFam" id="1.10.10.10:FF:000479">
    <property type="entry name" value="Predicted protein"/>
    <property type="match status" value="1"/>
</dbReference>
<dbReference type="GO" id="GO:0005634">
    <property type="term" value="C:nucleus"/>
    <property type="evidence" value="ECO:0007669"/>
    <property type="project" value="UniProtKB-SubCell"/>
</dbReference>
<dbReference type="InterPro" id="IPR000232">
    <property type="entry name" value="HSF_DNA-bd"/>
</dbReference>
<dbReference type="InterPro" id="IPR036390">
    <property type="entry name" value="WH_DNA-bd_sf"/>
</dbReference>
<organism evidence="6 7">
    <name type="scientific">Phaeodactylum tricornutum (strain CCAP 1055/1)</name>
    <dbReference type="NCBI Taxonomy" id="556484"/>
    <lineage>
        <taxon>Eukaryota</taxon>
        <taxon>Sar</taxon>
        <taxon>Stramenopiles</taxon>
        <taxon>Ochrophyta</taxon>
        <taxon>Bacillariophyta</taxon>
        <taxon>Bacillariophyceae</taxon>
        <taxon>Bacillariophycidae</taxon>
        <taxon>Naviculales</taxon>
        <taxon>Phaeodactylaceae</taxon>
        <taxon>Phaeodactylum</taxon>
    </lineage>
</organism>
<dbReference type="EMBL" id="CM000625">
    <property type="protein sequence ID" value="EEC44046.1"/>
    <property type="molecule type" value="Genomic_DNA"/>
</dbReference>
<dbReference type="SMART" id="SM00415">
    <property type="entry name" value="HSF"/>
    <property type="match status" value="1"/>
</dbReference>
<evidence type="ECO:0000256" key="2">
    <source>
        <dbReference type="ARBA" id="ARBA00023125"/>
    </source>
</evidence>
<keyword evidence="3" id="KW-0539">Nucleus</keyword>
<comment type="similarity">
    <text evidence="4">Belongs to the HSF family.</text>
</comment>
<reference evidence="7" key="2">
    <citation type="submission" date="2008-08" db="EMBL/GenBank/DDBJ databases">
        <authorList>
            <consortium name="Diatom Consortium"/>
            <person name="Grigoriev I."/>
            <person name="Grimwood J."/>
            <person name="Kuo A."/>
            <person name="Otillar R.P."/>
            <person name="Salamov A."/>
            <person name="Detter J.C."/>
            <person name="Lindquist E."/>
            <person name="Shapiro H."/>
            <person name="Lucas S."/>
            <person name="Glavina del Rio T."/>
            <person name="Pitluck S."/>
            <person name="Rokhsar D."/>
            <person name="Bowler C."/>
        </authorList>
    </citation>
    <scope>GENOME REANNOTATION</scope>
    <source>
        <strain evidence="7">CCAP 1055/1</strain>
    </source>
</reference>
<keyword evidence="2" id="KW-0238">DNA-binding</keyword>
<dbReference type="PaxDb" id="2850-Phatr49567"/>
<dbReference type="Pfam" id="PF00447">
    <property type="entry name" value="HSF_DNA-bind"/>
    <property type="match status" value="1"/>
</dbReference>
<dbReference type="PANTHER" id="PTHR10015:SF206">
    <property type="entry name" value="HSF-TYPE DNA-BINDING DOMAIN-CONTAINING PROTEIN"/>
    <property type="match status" value="1"/>
</dbReference>
<dbReference type="eggNOG" id="KOG0627">
    <property type="taxonomic scope" value="Eukaryota"/>
</dbReference>
<protein>
    <recommendedName>
        <fullName evidence="5">HSF-type DNA-binding domain-containing protein</fullName>
    </recommendedName>
</protein>
<dbReference type="KEGG" id="pti:PHATRDRAFT_49567"/>
<dbReference type="Proteomes" id="UP000000759">
    <property type="component" value="Chromosome 23"/>
</dbReference>
<evidence type="ECO:0000313" key="7">
    <source>
        <dbReference type="Proteomes" id="UP000000759"/>
    </source>
</evidence>
<evidence type="ECO:0000313" key="6">
    <source>
        <dbReference type="EMBL" id="EEC44046.1"/>
    </source>
</evidence>
<keyword evidence="7" id="KW-1185">Reference proteome</keyword>
<dbReference type="GeneID" id="7198233"/>
<dbReference type="GO" id="GO:0043565">
    <property type="term" value="F:sequence-specific DNA binding"/>
    <property type="evidence" value="ECO:0007669"/>
    <property type="project" value="InterPro"/>
</dbReference>
<name>B7GB24_PHATC</name>
<dbReference type="RefSeq" id="XP_002184297.1">
    <property type="nucleotide sequence ID" value="XM_002184261.1"/>
</dbReference>
<evidence type="ECO:0000256" key="3">
    <source>
        <dbReference type="ARBA" id="ARBA00023242"/>
    </source>
</evidence>
<evidence type="ECO:0000259" key="5">
    <source>
        <dbReference type="SMART" id="SM00415"/>
    </source>
</evidence>
<evidence type="ECO:0000256" key="1">
    <source>
        <dbReference type="ARBA" id="ARBA00004123"/>
    </source>
</evidence>
<dbReference type="AlphaFoldDB" id="B7GB24"/>
<evidence type="ECO:0000256" key="4">
    <source>
        <dbReference type="RuleBase" id="RU004020"/>
    </source>
</evidence>
<reference evidence="6 7" key="1">
    <citation type="journal article" date="2008" name="Nature">
        <title>The Phaeodactylum genome reveals the evolutionary history of diatom genomes.</title>
        <authorList>
            <person name="Bowler C."/>
            <person name="Allen A.E."/>
            <person name="Badger J.H."/>
            <person name="Grimwood J."/>
            <person name="Jabbari K."/>
            <person name="Kuo A."/>
            <person name="Maheswari U."/>
            <person name="Martens C."/>
            <person name="Maumus F."/>
            <person name="Otillar R.P."/>
            <person name="Rayko E."/>
            <person name="Salamov A."/>
            <person name="Vandepoele K."/>
            <person name="Beszteri B."/>
            <person name="Gruber A."/>
            <person name="Heijde M."/>
            <person name="Katinka M."/>
            <person name="Mock T."/>
            <person name="Valentin K."/>
            <person name="Verret F."/>
            <person name="Berges J.A."/>
            <person name="Brownlee C."/>
            <person name="Cadoret J.P."/>
            <person name="Chiovitti A."/>
            <person name="Choi C.J."/>
            <person name="Coesel S."/>
            <person name="De Martino A."/>
            <person name="Detter J.C."/>
            <person name="Durkin C."/>
            <person name="Falciatore A."/>
            <person name="Fournet J."/>
            <person name="Haruta M."/>
            <person name="Huysman M.J."/>
            <person name="Jenkins B.D."/>
            <person name="Jiroutova K."/>
            <person name="Jorgensen R.E."/>
            <person name="Joubert Y."/>
            <person name="Kaplan A."/>
            <person name="Kroger N."/>
            <person name="Kroth P.G."/>
            <person name="La Roche J."/>
            <person name="Lindquist E."/>
            <person name="Lommer M."/>
            <person name="Martin-Jezequel V."/>
            <person name="Lopez P.J."/>
            <person name="Lucas S."/>
            <person name="Mangogna M."/>
            <person name="McGinnis K."/>
            <person name="Medlin L.K."/>
            <person name="Montsant A."/>
            <person name="Oudot-Le Secq M.P."/>
            <person name="Napoli C."/>
            <person name="Obornik M."/>
            <person name="Parker M.S."/>
            <person name="Petit J.L."/>
            <person name="Porcel B.M."/>
            <person name="Poulsen N."/>
            <person name="Robison M."/>
            <person name="Rychlewski L."/>
            <person name="Rynearson T.A."/>
            <person name="Schmutz J."/>
            <person name="Shapiro H."/>
            <person name="Siaut M."/>
            <person name="Stanley M."/>
            <person name="Sussman M.R."/>
            <person name="Taylor A.R."/>
            <person name="Vardi A."/>
            <person name="von Dassow P."/>
            <person name="Vyverman W."/>
            <person name="Willis A."/>
            <person name="Wyrwicz L.S."/>
            <person name="Rokhsar D.S."/>
            <person name="Weissenbach J."/>
            <person name="Armbrust E.V."/>
            <person name="Green B.R."/>
            <person name="Van de Peer Y."/>
            <person name="Grigoriev I.V."/>
        </authorList>
    </citation>
    <scope>NUCLEOTIDE SEQUENCE [LARGE SCALE GENOMIC DNA]</scope>
    <source>
        <strain evidence="6 7">CCAP 1055/1</strain>
    </source>
</reference>
<dbReference type="InParanoid" id="B7GB24"/>
<dbReference type="GO" id="GO:0003700">
    <property type="term" value="F:DNA-binding transcription factor activity"/>
    <property type="evidence" value="ECO:0007669"/>
    <property type="project" value="InterPro"/>
</dbReference>
<dbReference type="OrthoDB" id="60033at2759"/>
<dbReference type="Gene3D" id="1.10.10.10">
    <property type="entry name" value="Winged helix-like DNA-binding domain superfamily/Winged helix DNA-binding domain"/>
    <property type="match status" value="1"/>
</dbReference>
<accession>B7GB24</accession>
<dbReference type="SUPFAM" id="SSF46785">
    <property type="entry name" value="Winged helix' DNA-binding domain"/>
    <property type="match status" value="1"/>
</dbReference>
<dbReference type="PANTHER" id="PTHR10015">
    <property type="entry name" value="HEAT SHOCK TRANSCRIPTION FACTOR"/>
    <property type="match status" value="1"/>
</dbReference>
<dbReference type="InterPro" id="IPR036388">
    <property type="entry name" value="WH-like_DNA-bd_sf"/>
</dbReference>